<comment type="caution">
    <text evidence="8">The sequence shown here is derived from an EMBL/GenBank/DDBJ whole genome shotgun (WGS) entry which is preliminary data.</text>
</comment>
<evidence type="ECO:0000259" key="7">
    <source>
        <dbReference type="Pfam" id="PF05118"/>
    </source>
</evidence>
<sequence length="540" mass="62728">MTSASVATTTPTIATLNHVPLHHKRVPTQELPDQVTKHLAMVVPCQENIDVSMLQQRIVHGGRKLWDPANQKDNVPVRRAGHDTWGIDKVVFVFGDDYLTSVLTFPYFHSWHKELTSIFEQVNIPLRSVVRCILASMPPGATIPVHHDTGSWVHFTHRMHLPVFTSPDVDFRVGPNDDNMQRYELQQGTLYELNNISRHSVKNNWDQHRVHLIFDYVEDGFPLNRVDLKPGTVVWQTRRSVDLSTDYGKRLPPSFIIIGSQKAGTTSLYDYILQHDLVWPAKRKETHYFDWRWNQKLLDPSTPEGAKQHLRYYEDTYFERKILYRYPSLMTGEATPSYMLGGSTVINRMKQVIPHCRKILAIMRNPLERAYSHFSMTADIEGSEKQLHNRGHHFLNGRSFEQIVDDELQELSMLGVHPDMDFEEFDDKVMRQRLAFDHGAHSFVARGLYALQLKGWIEAYGIENTMLLTLDEFETTEKLHITMDKVFKFLGLPYHRIKDPSAKNTRKYDPMDDAVRARLAAFYAPYNEKLCEMLGRRLGW</sequence>
<dbReference type="InterPro" id="IPR000863">
    <property type="entry name" value="Sulfotransferase_dom"/>
</dbReference>
<dbReference type="Proteomes" id="UP001162060">
    <property type="component" value="Unassembled WGS sequence"/>
</dbReference>
<dbReference type="PANTHER" id="PTHR10605">
    <property type="entry name" value="HEPARAN SULFATE SULFOTRANSFERASE"/>
    <property type="match status" value="1"/>
</dbReference>
<feature type="binding site" evidence="5">
    <location>
        <position position="372"/>
    </location>
    <ligand>
        <name>3'-phosphoadenylyl sulfate</name>
        <dbReference type="ChEBI" id="CHEBI:58339"/>
    </ligand>
</feature>
<evidence type="ECO:0000256" key="2">
    <source>
        <dbReference type="ARBA" id="ARBA00022679"/>
    </source>
</evidence>
<keyword evidence="2" id="KW-0808">Transferase</keyword>
<dbReference type="Pfam" id="PF05118">
    <property type="entry name" value="Asp_Arg_Hydrox"/>
    <property type="match status" value="1"/>
</dbReference>
<evidence type="ECO:0000256" key="3">
    <source>
        <dbReference type="ARBA" id="ARBA00023180"/>
    </source>
</evidence>
<dbReference type="Gene3D" id="3.40.50.300">
    <property type="entry name" value="P-loop containing nucleotide triphosphate hydrolases"/>
    <property type="match status" value="1"/>
</dbReference>
<accession>A0AAV1UEW1</accession>
<proteinExistence type="inferred from homology"/>
<dbReference type="Pfam" id="PF00685">
    <property type="entry name" value="Sulfotransfer_1"/>
    <property type="match status" value="1"/>
</dbReference>
<evidence type="ECO:0008006" key="10">
    <source>
        <dbReference type="Google" id="ProtNLM"/>
    </source>
</evidence>
<dbReference type="InterPro" id="IPR027443">
    <property type="entry name" value="IPNS-like_sf"/>
</dbReference>
<evidence type="ECO:0000313" key="8">
    <source>
        <dbReference type="EMBL" id="CAK7932816.1"/>
    </source>
</evidence>
<evidence type="ECO:0000259" key="6">
    <source>
        <dbReference type="Pfam" id="PF00685"/>
    </source>
</evidence>
<organism evidence="8 9">
    <name type="scientific">Peronospora matthiolae</name>
    <dbReference type="NCBI Taxonomy" id="2874970"/>
    <lineage>
        <taxon>Eukaryota</taxon>
        <taxon>Sar</taxon>
        <taxon>Stramenopiles</taxon>
        <taxon>Oomycota</taxon>
        <taxon>Peronosporomycetes</taxon>
        <taxon>Peronosporales</taxon>
        <taxon>Peronosporaceae</taxon>
        <taxon>Peronospora</taxon>
    </lineage>
</organism>
<dbReference type="InterPro" id="IPR037359">
    <property type="entry name" value="NST/OST"/>
</dbReference>
<dbReference type="InterPro" id="IPR027417">
    <property type="entry name" value="P-loop_NTPase"/>
</dbReference>
<dbReference type="SUPFAM" id="SSF52540">
    <property type="entry name" value="P-loop containing nucleoside triphosphate hydrolases"/>
    <property type="match status" value="1"/>
</dbReference>
<keyword evidence="3" id="KW-0325">Glycoprotein</keyword>
<evidence type="ECO:0000256" key="1">
    <source>
        <dbReference type="ARBA" id="ARBA00007730"/>
    </source>
</evidence>
<evidence type="ECO:0000256" key="5">
    <source>
        <dbReference type="PIRSR" id="PIRSR637359-2"/>
    </source>
</evidence>
<feature type="domain" description="Aspartyl/asparaginy/proline hydroxylase" evidence="7">
    <location>
        <begin position="115"/>
        <end position="217"/>
    </location>
</feature>
<dbReference type="EMBL" id="CAKLBY020000192">
    <property type="protein sequence ID" value="CAK7932816.1"/>
    <property type="molecule type" value="Genomic_DNA"/>
</dbReference>
<dbReference type="AlphaFoldDB" id="A0AAV1UEW1"/>
<comment type="similarity">
    <text evidence="1">Belongs to the aspartyl/asparaginyl beta-hydroxylase family.</text>
</comment>
<feature type="domain" description="Sulfotransferase" evidence="6">
    <location>
        <begin position="253"/>
        <end position="496"/>
    </location>
</feature>
<evidence type="ECO:0000313" key="9">
    <source>
        <dbReference type="Proteomes" id="UP001162060"/>
    </source>
</evidence>
<feature type="active site" description="For sulfotransferase activity" evidence="4">
    <location>
        <position position="262"/>
    </location>
</feature>
<protein>
    <recommendedName>
        <fullName evidence="10">Aspartyl/asparaginy/proline hydroxylase domain-containing protein</fullName>
    </recommendedName>
</protein>
<dbReference type="SUPFAM" id="SSF51197">
    <property type="entry name" value="Clavaminate synthase-like"/>
    <property type="match status" value="1"/>
</dbReference>
<evidence type="ECO:0000256" key="4">
    <source>
        <dbReference type="PIRSR" id="PIRSR637359-1"/>
    </source>
</evidence>
<gene>
    <name evidence="8" type="ORF">PM001_LOCUS17966</name>
</gene>
<dbReference type="Gene3D" id="2.60.120.330">
    <property type="entry name" value="B-lactam Antibiotic, Isopenicillin N Synthase, Chain"/>
    <property type="match status" value="1"/>
</dbReference>
<name>A0AAV1UEW1_9STRA</name>
<dbReference type="PANTHER" id="PTHR10605:SF56">
    <property type="entry name" value="BIFUNCTIONAL HEPARAN SULFATE N-DEACETYLASE_N-SULFOTRANSFERASE"/>
    <property type="match status" value="1"/>
</dbReference>
<feature type="binding site" evidence="5">
    <location>
        <position position="364"/>
    </location>
    <ligand>
        <name>3'-phosphoadenylyl sulfate</name>
        <dbReference type="ChEBI" id="CHEBI:58339"/>
    </ligand>
</feature>
<dbReference type="GO" id="GO:0008146">
    <property type="term" value="F:sulfotransferase activity"/>
    <property type="evidence" value="ECO:0007669"/>
    <property type="project" value="InterPro"/>
</dbReference>
<reference evidence="8" key="1">
    <citation type="submission" date="2024-01" db="EMBL/GenBank/DDBJ databases">
        <authorList>
            <person name="Webb A."/>
        </authorList>
    </citation>
    <scope>NUCLEOTIDE SEQUENCE</scope>
    <source>
        <strain evidence="8">Pm1</strain>
    </source>
</reference>
<dbReference type="InterPro" id="IPR007803">
    <property type="entry name" value="Asp/Arg/Pro-Hydrxlase"/>
</dbReference>